<dbReference type="NCBIfam" id="TIGR02874">
    <property type="entry name" value="spore_ytfJ"/>
    <property type="match status" value="1"/>
</dbReference>
<proteinExistence type="predicted"/>
<accession>A0A212JYP4</accession>
<dbReference type="PANTHER" id="PTHR39162">
    <property type="entry name" value="GLL3345 PROTEIN"/>
    <property type="match status" value="1"/>
</dbReference>
<dbReference type="InterPro" id="IPR014229">
    <property type="entry name" value="Spore_YtfJ"/>
</dbReference>
<sequence length="135" mass="14501">MENKQHPIGELMSTTMQKIREMVDVNTIVGQPIQAGEVTIIPVSKVSFGFASGGSDWAGKNQKPDADNAFGGGAGSGVTIVPVSFLVVKGDLVRLIPVSPYPPTSVDRVIEMVPEVIDKVTGFIEKQKDKDKDEF</sequence>
<reference evidence="1" key="1">
    <citation type="submission" date="2016-04" db="EMBL/GenBank/DDBJ databases">
        <authorList>
            <person name="Evans L.H."/>
            <person name="Alamgir A."/>
            <person name="Owens N."/>
            <person name="Weber N.D."/>
            <person name="Virtaneva K."/>
            <person name="Barbian K."/>
            <person name="Babar A."/>
            <person name="Rosenke K."/>
        </authorList>
    </citation>
    <scope>NUCLEOTIDE SEQUENCE</scope>
    <source>
        <strain evidence="1">86</strain>
    </source>
</reference>
<dbReference type="AlphaFoldDB" id="A0A212JYP4"/>
<dbReference type="PIRSF" id="PIRSF021377">
    <property type="entry name" value="YtfJ"/>
    <property type="match status" value="1"/>
</dbReference>
<evidence type="ECO:0000313" key="1">
    <source>
        <dbReference type="EMBL" id="SBW04624.1"/>
    </source>
</evidence>
<name>A0A212JYP4_9FIRM</name>
<dbReference type="EMBL" id="FLUN01000001">
    <property type="protein sequence ID" value="SBW04624.1"/>
    <property type="molecule type" value="Genomic_DNA"/>
</dbReference>
<dbReference type="Pfam" id="PF09579">
    <property type="entry name" value="Spore_YtfJ"/>
    <property type="match status" value="1"/>
</dbReference>
<organism evidence="1">
    <name type="scientific">uncultured Eubacteriales bacterium</name>
    <dbReference type="NCBI Taxonomy" id="172733"/>
    <lineage>
        <taxon>Bacteria</taxon>
        <taxon>Bacillati</taxon>
        <taxon>Bacillota</taxon>
        <taxon>Clostridia</taxon>
        <taxon>Eubacteriales</taxon>
        <taxon>environmental samples</taxon>
    </lineage>
</organism>
<dbReference type="PANTHER" id="PTHR39162:SF1">
    <property type="entry name" value="SPORULATION PROTEIN YTFJ"/>
    <property type="match status" value="1"/>
</dbReference>
<gene>
    <name evidence="1" type="primary">ytfJ</name>
    <name evidence="1" type="ORF">KL86CLO1_11929</name>
</gene>
<protein>
    <submittedName>
        <fullName evidence="1">Sporulation protein YtfJ</fullName>
    </submittedName>
</protein>